<keyword evidence="5" id="KW-1185">Reference proteome</keyword>
<dbReference type="EMBL" id="LN835297">
    <property type="protein sequence ID" value="CRH03058.1"/>
    <property type="molecule type" value="Genomic_DNA"/>
</dbReference>
<evidence type="ECO:0000256" key="3">
    <source>
        <dbReference type="SAM" id="Phobius"/>
    </source>
</evidence>
<feature type="coiled-coil region" evidence="1">
    <location>
        <begin position="757"/>
        <end position="823"/>
    </location>
</feature>
<reference evidence="4 5" key="1">
    <citation type="submission" date="2015-04" db="EMBL/GenBank/DDBJ databases">
        <authorList>
            <consortium name="Pathogen Informatics"/>
        </authorList>
    </citation>
    <scope>NUCLEOTIDE SEQUENCE [LARGE SCALE GENOMIC DNA]</scope>
    <source>
        <strain evidence="4 5">SGS1</strain>
    </source>
</reference>
<evidence type="ECO:0000256" key="2">
    <source>
        <dbReference type="SAM" id="MobiDB-lite"/>
    </source>
</evidence>
<dbReference type="VEuPathDB" id="PlasmoDB:PRELSG_0208300"/>
<dbReference type="Proteomes" id="UP000220158">
    <property type="component" value="Chromosome 2"/>
</dbReference>
<name>A0A1J1HGD1_PLARL</name>
<keyword evidence="3" id="KW-1133">Transmembrane helix</keyword>
<feature type="region of interest" description="Disordered" evidence="2">
    <location>
        <begin position="224"/>
        <end position="299"/>
    </location>
</feature>
<keyword evidence="1" id="KW-0175">Coiled coil</keyword>
<feature type="transmembrane region" description="Helical" evidence="3">
    <location>
        <begin position="321"/>
        <end position="342"/>
    </location>
</feature>
<dbReference type="AlphaFoldDB" id="A0A1J1HGD1"/>
<evidence type="ECO:0000256" key="1">
    <source>
        <dbReference type="SAM" id="Coils"/>
    </source>
</evidence>
<keyword evidence="3" id="KW-0472">Membrane</keyword>
<dbReference type="RefSeq" id="XP_028535545.1">
    <property type="nucleotide sequence ID" value="XM_028679868.1"/>
</dbReference>
<keyword evidence="3" id="KW-0812">Transmembrane</keyword>
<protein>
    <submittedName>
        <fullName evidence="4">Secreted ookinete protein, putative</fullName>
    </submittedName>
</protein>
<organism evidence="4 5">
    <name type="scientific">Plasmodium relictum</name>
    <dbReference type="NCBI Taxonomy" id="85471"/>
    <lineage>
        <taxon>Eukaryota</taxon>
        <taxon>Sar</taxon>
        <taxon>Alveolata</taxon>
        <taxon>Apicomplexa</taxon>
        <taxon>Aconoidasida</taxon>
        <taxon>Haemosporida</taxon>
        <taxon>Plasmodiidae</taxon>
        <taxon>Plasmodium</taxon>
        <taxon>Plasmodium (Haemamoeba)</taxon>
    </lineage>
</organism>
<accession>A0A1J1HGD1</accession>
<dbReference type="KEGG" id="prel:PRELSG_0208300"/>
<feature type="compositionally biased region" description="Basic residues" evidence="2">
    <location>
        <begin position="248"/>
        <end position="262"/>
    </location>
</feature>
<feature type="compositionally biased region" description="Low complexity" evidence="2">
    <location>
        <begin position="279"/>
        <end position="291"/>
    </location>
</feature>
<gene>
    <name evidence="4" type="primary">PSOP24</name>
    <name evidence="4" type="ORF">PRELSG_0208300</name>
</gene>
<sequence length="910" mass="107103">MQKVKYEKLKKKMKILCIFLSCLITISIIKNQNINRDSKINEVQKNIINPETNKEGKNEKKKIINVNENKDDTNVKNEEKYKNEGELSNSFDRRYTIDENNVDSTDDNKTKIEPFISIDEKIEEMKKESLNSNISDDITHFIENSQNMENNDFDNSKETKEHLDEISSGDNENHMNDMLLKSEYGEKLYYDNNTAKNIYKNEEIQDNKDMLNFEKKLNSMEIEEEYENKSESENENTNKKDKVNHIKTINKKGKKNKAKRKKEKENSDNEENELKYNMKNDNITNNNSNNDNNKDEKNQKIKMDNDFNKNYEKLKLSKPEFIGTFFEFLGEIILIIKIGIIYRYTHFVIPLKNIIIYNVLTHMEEFFLTILSIHKKSSEKYKDIYGIVLICFFIYFLKVLVSKCFFNRNKNTVDTFKNGSSENAYIENLLKRILFNLEKKKNISNYENILNDILENTDNILVNINIINKENKNIYTDMISNINNIGIFTYISTQALKKINSKSDLIISELTTNRLIDDEIKMDKLKSNILNEYDDNEVNKMKDNFLNEFNENDINKLRCDVINNEFDENGIHDFLKKSGDYEYDDSINKCINNDINNKNVFYFKNSINALNDNKKVNLNNIEDTRKSEYDNFNNNYLRDDTNNKNDNLIRENSDTLNVNESIDNKNNINSYPLNEYKDEEKTGILFSKDLNINEKELVNKKNSIMNKNINVNNNVNSLNNINELNNNFNNINNVYNFNSNVNNVVHTKETHNYENDLITHQDNLQSLNVNCNTAEKNIDDNTIDKIKINPTNPILEENAKNKNEEELNINKNLMNNYANKNEQIKSSDDLINNTNAQFFDSFNKKNSNLTSDNFISKQDYMPNYVQPPYSYVQPSYQVLENSANRNQKYITQRKERQKIVATKSPFKNIP</sequence>
<evidence type="ECO:0000313" key="4">
    <source>
        <dbReference type="EMBL" id="CRH03058.1"/>
    </source>
</evidence>
<feature type="compositionally biased region" description="Basic and acidic residues" evidence="2">
    <location>
        <begin position="227"/>
        <end position="244"/>
    </location>
</feature>
<feature type="transmembrane region" description="Helical" evidence="3">
    <location>
        <begin position="384"/>
        <end position="401"/>
    </location>
</feature>
<dbReference type="OrthoDB" id="372659at2759"/>
<proteinExistence type="predicted"/>
<dbReference type="GeneID" id="39734502"/>
<feature type="compositionally biased region" description="Basic and acidic residues" evidence="2">
    <location>
        <begin position="263"/>
        <end position="278"/>
    </location>
</feature>
<evidence type="ECO:0000313" key="5">
    <source>
        <dbReference type="Proteomes" id="UP000220158"/>
    </source>
</evidence>